<dbReference type="EMBL" id="CACRSL010000003">
    <property type="protein sequence ID" value="VYS90945.1"/>
    <property type="molecule type" value="Genomic_DNA"/>
</dbReference>
<dbReference type="GO" id="GO:0005524">
    <property type="term" value="F:ATP binding"/>
    <property type="evidence" value="ECO:0007669"/>
    <property type="project" value="UniProtKB-KW"/>
</dbReference>
<dbReference type="InterPro" id="IPR003439">
    <property type="entry name" value="ABC_transporter-like_ATP-bd"/>
</dbReference>
<dbReference type="SMART" id="SM00382">
    <property type="entry name" value="AAA"/>
    <property type="match status" value="1"/>
</dbReference>
<evidence type="ECO:0000256" key="6">
    <source>
        <dbReference type="ARBA" id="ARBA00023136"/>
    </source>
</evidence>
<gene>
    <name evidence="8" type="primary">ugpC_1</name>
    <name evidence="8" type="ORF">AULFYP135_00869</name>
</gene>
<dbReference type="AlphaFoldDB" id="A0A6N2SH03"/>
<dbReference type="SUPFAM" id="SSF50331">
    <property type="entry name" value="MOP-like"/>
    <property type="match status" value="1"/>
</dbReference>
<dbReference type="InterPro" id="IPR027417">
    <property type="entry name" value="P-loop_NTPase"/>
</dbReference>
<evidence type="ECO:0000256" key="3">
    <source>
        <dbReference type="ARBA" id="ARBA00022741"/>
    </source>
</evidence>
<dbReference type="InterPro" id="IPR008995">
    <property type="entry name" value="Mo/tungstate-bd_C_term_dom"/>
</dbReference>
<name>A0A6N2SH03_9FIRM</name>
<sequence>MYKIELRNITKSYGGNPPVIENLNLGIKEGSFTVLLGPSGCGKSTILRMIAGLETVTQGDIFMDGISVRDTAPGDRQIAMVFQNYALYPTMTVRENMEFGLKNGKIPKEERDKRIQEISEMVGLTEYLDRKPQHLSGGQRQRVALARAIVKKPAVFLMDEPLSNLDAKLRNQIRTDLIELYRKLGTTFVYVTHDQVEAMSMGTDIVLLEKGVIRQSTTPNEIYQHPANVFTAKFIGSPPMNVLDASAFTELGVSLPEGTRYVGFRPEIAMVASSITGLTGDYVAMEGDLLAREMLGDQTLYKVQTPYGIVHVKIFDDWGVGYGKVTIVVKKSNLFFFDQQEQAIA</sequence>
<dbReference type="PROSITE" id="PS00211">
    <property type="entry name" value="ABC_TRANSPORTER_1"/>
    <property type="match status" value="1"/>
</dbReference>
<evidence type="ECO:0000256" key="5">
    <source>
        <dbReference type="ARBA" id="ARBA00022967"/>
    </source>
</evidence>
<dbReference type="CDD" id="cd03301">
    <property type="entry name" value="ABC_MalK_N"/>
    <property type="match status" value="1"/>
</dbReference>
<organism evidence="8">
    <name type="scientific">uncultured Anaerotruncus sp</name>
    <dbReference type="NCBI Taxonomy" id="905011"/>
    <lineage>
        <taxon>Bacteria</taxon>
        <taxon>Bacillati</taxon>
        <taxon>Bacillota</taxon>
        <taxon>Clostridia</taxon>
        <taxon>Eubacteriales</taxon>
        <taxon>Oscillospiraceae</taxon>
        <taxon>Anaerotruncus</taxon>
        <taxon>environmental samples</taxon>
    </lineage>
</organism>
<dbReference type="GO" id="GO:0055052">
    <property type="term" value="C:ATP-binding cassette (ABC) transporter complex, substrate-binding subunit-containing"/>
    <property type="evidence" value="ECO:0007669"/>
    <property type="project" value="TreeGrafter"/>
</dbReference>
<dbReference type="Gene3D" id="2.40.50.100">
    <property type="match status" value="1"/>
</dbReference>
<keyword evidence="5" id="KW-1278">Translocase</keyword>
<dbReference type="InterPro" id="IPR015855">
    <property type="entry name" value="ABC_transpr_MalK-like"/>
</dbReference>
<dbReference type="GO" id="GO:0140359">
    <property type="term" value="F:ABC-type transporter activity"/>
    <property type="evidence" value="ECO:0007669"/>
    <property type="project" value="InterPro"/>
</dbReference>
<dbReference type="SUPFAM" id="SSF52540">
    <property type="entry name" value="P-loop containing nucleoside triphosphate hydrolases"/>
    <property type="match status" value="1"/>
</dbReference>
<protein>
    <submittedName>
        <fullName evidence="8">sn-glycerol-3-phosphate import ATP-binding protein UgpC</fullName>
        <ecNumber evidence="8">3.6.3.20</ecNumber>
    </submittedName>
</protein>
<dbReference type="FunFam" id="3.40.50.300:FF:000042">
    <property type="entry name" value="Maltose/maltodextrin ABC transporter, ATP-binding protein"/>
    <property type="match status" value="1"/>
</dbReference>
<accession>A0A6N2SH03</accession>
<dbReference type="EC" id="3.6.3.20" evidence="8"/>
<dbReference type="GO" id="GO:0016887">
    <property type="term" value="F:ATP hydrolysis activity"/>
    <property type="evidence" value="ECO:0007669"/>
    <property type="project" value="InterPro"/>
</dbReference>
<dbReference type="Pfam" id="PF00005">
    <property type="entry name" value="ABC_tran"/>
    <property type="match status" value="1"/>
</dbReference>
<evidence type="ECO:0000256" key="2">
    <source>
        <dbReference type="ARBA" id="ARBA00022475"/>
    </source>
</evidence>
<dbReference type="InterPro" id="IPR017871">
    <property type="entry name" value="ABC_transporter-like_CS"/>
</dbReference>
<dbReference type="PANTHER" id="PTHR43875">
    <property type="entry name" value="MALTODEXTRIN IMPORT ATP-BINDING PROTEIN MSMX"/>
    <property type="match status" value="1"/>
</dbReference>
<dbReference type="PANTHER" id="PTHR43875:SF15">
    <property type="entry name" value="TREHALOSE IMPORT ATP-BINDING PROTEIN SUGC"/>
    <property type="match status" value="1"/>
</dbReference>
<dbReference type="Gene3D" id="3.40.50.300">
    <property type="entry name" value="P-loop containing nucleotide triphosphate hydrolases"/>
    <property type="match status" value="1"/>
</dbReference>
<keyword evidence="8" id="KW-0378">Hydrolase</keyword>
<dbReference type="InterPro" id="IPR047641">
    <property type="entry name" value="ABC_transpr_MalK/UgpC-like"/>
</dbReference>
<evidence type="ECO:0000259" key="7">
    <source>
        <dbReference type="PROSITE" id="PS50893"/>
    </source>
</evidence>
<evidence type="ECO:0000256" key="1">
    <source>
        <dbReference type="ARBA" id="ARBA00022448"/>
    </source>
</evidence>
<dbReference type="InterPro" id="IPR003593">
    <property type="entry name" value="AAA+_ATPase"/>
</dbReference>
<keyword evidence="4 8" id="KW-0067">ATP-binding</keyword>
<evidence type="ECO:0000313" key="8">
    <source>
        <dbReference type="EMBL" id="VYS90945.1"/>
    </source>
</evidence>
<dbReference type="GO" id="GO:0008643">
    <property type="term" value="P:carbohydrate transport"/>
    <property type="evidence" value="ECO:0007669"/>
    <property type="project" value="InterPro"/>
</dbReference>
<dbReference type="PROSITE" id="PS50893">
    <property type="entry name" value="ABC_TRANSPORTER_2"/>
    <property type="match status" value="1"/>
</dbReference>
<evidence type="ECO:0000256" key="4">
    <source>
        <dbReference type="ARBA" id="ARBA00022840"/>
    </source>
</evidence>
<keyword evidence="2" id="KW-1003">Cell membrane</keyword>
<proteinExistence type="predicted"/>
<keyword evidence="1" id="KW-0813">Transport</keyword>
<keyword evidence="6" id="KW-0472">Membrane</keyword>
<feature type="domain" description="ABC transporter" evidence="7">
    <location>
        <begin position="4"/>
        <end position="235"/>
    </location>
</feature>
<reference evidence="8" key="1">
    <citation type="submission" date="2019-11" db="EMBL/GenBank/DDBJ databases">
        <authorList>
            <person name="Feng L."/>
        </authorList>
    </citation>
    <scope>NUCLEOTIDE SEQUENCE</scope>
    <source>
        <strain evidence="8">AundefinedLFYP135</strain>
    </source>
</reference>
<keyword evidence="3" id="KW-0547">Nucleotide-binding</keyword>